<gene>
    <name evidence="1" type="ORF">BDV37DRAFT_236532</name>
</gene>
<evidence type="ECO:0000313" key="1">
    <source>
        <dbReference type="EMBL" id="KAE8409669.1"/>
    </source>
</evidence>
<organism evidence="1 2">
    <name type="scientific">Aspergillus pseudonomiae</name>
    <dbReference type="NCBI Taxonomy" id="1506151"/>
    <lineage>
        <taxon>Eukaryota</taxon>
        <taxon>Fungi</taxon>
        <taxon>Dikarya</taxon>
        <taxon>Ascomycota</taxon>
        <taxon>Pezizomycotina</taxon>
        <taxon>Eurotiomycetes</taxon>
        <taxon>Eurotiomycetidae</taxon>
        <taxon>Eurotiales</taxon>
        <taxon>Aspergillaceae</taxon>
        <taxon>Aspergillus</taxon>
        <taxon>Aspergillus subgen. Circumdati</taxon>
    </lineage>
</organism>
<accession>A0A5N6I8M7</accession>
<reference evidence="1 2" key="1">
    <citation type="submission" date="2019-04" db="EMBL/GenBank/DDBJ databases">
        <authorList>
            <consortium name="DOE Joint Genome Institute"/>
            <person name="Mondo S."/>
            <person name="Kjaerbolling I."/>
            <person name="Vesth T."/>
            <person name="Frisvad J.C."/>
            <person name="Nybo J.L."/>
            <person name="Theobald S."/>
            <person name="Kildgaard S."/>
            <person name="Isbrandt T."/>
            <person name="Kuo A."/>
            <person name="Sato A."/>
            <person name="Lyhne E.K."/>
            <person name="Kogle M.E."/>
            <person name="Wiebenga A."/>
            <person name="Kun R.S."/>
            <person name="Lubbers R.J."/>
            <person name="Makela M.R."/>
            <person name="Barry K."/>
            <person name="Chovatia M."/>
            <person name="Clum A."/>
            <person name="Daum C."/>
            <person name="Haridas S."/>
            <person name="He G."/>
            <person name="LaButti K."/>
            <person name="Lipzen A."/>
            <person name="Riley R."/>
            <person name="Salamov A."/>
            <person name="Simmons B.A."/>
            <person name="Magnuson J.K."/>
            <person name="Henrissat B."/>
            <person name="Mortensen U.H."/>
            <person name="Larsen T.O."/>
            <person name="Devries R.P."/>
            <person name="Grigoriev I.V."/>
            <person name="Machida M."/>
            <person name="Baker S.E."/>
            <person name="Andersen M.R."/>
            <person name="Cantor M.N."/>
            <person name="Hua S.X."/>
        </authorList>
    </citation>
    <scope>NUCLEOTIDE SEQUENCE [LARGE SCALE GENOMIC DNA]</scope>
    <source>
        <strain evidence="1 2">CBS 119388</strain>
    </source>
</reference>
<protein>
    <submittedName>
        <fullName evidence="1">Uncharacterized protein</fullName>
    </submittedName>
</protein>
<dbReference type="Proteomes" id="UP000325579">
    <property type="component" value="Unassembled WGS sequence"/>
</dbReference>
<proteinExistence type="predicted"/>
<dbReference type="AlphaFoldDB" id="A0A5N7DUI4"/>
<accession>A0A5N7DUI4</accession>
<sequence length="76" mass="8935">MDYPLMSCSWILLLTTHCWIEGHNQLLRLWSHRWGFLISLDLGQLVPGEFVTHLISKIRSLYTTLIDRSKTHVLTK</sequence>
<dbReference type="RefSeq" id="XP_031946988.1">
    <property type="nucleotide sequence ID" value="XM_032080618.1"/>
</dbReference>
<name>A0A5N7DUI4_9EURO</name>
<dbReference type="GeneID" id="43665309"/>
<evidence type="ECO:0000313" key="2">
    <source>
        <dbReference type="Proteomes" id="UP000325579"/>
    </source>
</evidence>
<keyword evidence="2" id="KW-1185">Reference proteome</keyword>
<dbReference type="EMBL" id="ML736739">
    <property type="protein sequence ID" value="KAE8409669.1"/>
    <property type="molecule type" value="Genomic_DNA"/>
</dbReference>